<evidence type="ECO:0000256" key="1">
    <source>
        <dbReference type="ARBA" id="ARBA00006407"/>
    </source>
</evidence>
<evidence type="ECO:0000259" key="3">
    <source>
        <dbReference type="Pfam" id="PF03981"/>
    </source>
</evidence>
<name>A0A151GSZ1_DRECN</name>
<dbReference type="STRING" id="98403.A0A151GSZ1"/>
<dbReference type="GO" id="GO:0005739">
    <property type="term" value="C:mitochondrion"/>
    <property type="evidence" value="ECO:0007669"/>
    <property type="project" value="TreeGrafter"/>
</dbReference>
<evidence type="ECO:0000313" key="4">
    <source>
        <dbReference type="EMBL" id="KYK60122.1"/>
    </source>
</evidence>
<dbReference type="InterPro" id="IPR007129">
    <property type="entry name" value="Ubiqinol_cyt_c_chaperone_CPB3"/>
</dbReference>
<proteinExistence type="inferred from homology"/>
<feature type="domain" description="Ubiquinol-cytochrome c chaperone" evidence="3">
    <location>
        <begin position="130"/>
        <end position="265"/>
    </location>
</feature>
<dbReference type="GO" id="GO:0034551">
    <property type="term" value="P:mitochondrial respiratory chain complex III assembly"/>
    <property type="evidence" value="ECO:0007669"/>
    <property type="project" value="TreeGrafter"/>
</dbReference>
<keyword evidence="5" id="KW-1185">Reference proteome</keyword>
<dbReference type="InterPro" id="IPR021150">
    <property type="entry name" value="Ubiq_cyt_c_chap"/>
</dbReference>
<dbReference type="EMBL" id="LAYC01000001">
    <property type="protein sequence ID" value="KYK60122.1"/>
    <property type="molecule type" value="Genomic_DNA"/>
</dbReference>
<dbReference type="PANTHER" id="PTHR12184:SF1">
    <property type="entry name" value="UBIQUINOL-CYTOCHROME-C REDUCTASE COMPLEX ASSEMBLY FACTOR 1"/>
    <property type="match status" value="1"/>
</dbReference>
<feature type="region of interest" description="Disordered" evidence="2">
    <location>
        <begin position="95"/>
        <end position="118"/>
    </location>
</feature>
<dbReference type="InParanoid" id="A0A151GSZ1"/>
<evidence type="ECO:0000256" key="2">
    <source>
        <dbReference type="SAM" id="MobiDB-lite"/>
    </source>
</evidence>
<organism evidence="4 5">
    <name type="scientific">Drechmeria coniospora</name>
    <name type="common">Nematophagous fungus</name>
    <name type="synonym">Meria coniospora</name>
    <dbReference type="NCBI Taxonomy" id="98403"/>
    <lineage>
        <taxon>Eukaryota</taxon>
        <taxon>Fungi</taxon>
        <taxon>Dikarya</taxon>
        <taxon>Ascomycota</taxon>
        <taxon>Pezizomycotina</taxon>
        <taxon>Sordariomycetes</taxon>
        <taxon>Hypocreomycetidae</taxon>
        <taxon>Hypocreales</taxon>
        <taxon>Ophiocordycipitaceae</taxon>
        <taxon>Drechmeria</taxon>
    </lineage>
</organism>
<comment type="similarity">
    <text evidence="1">Belongs to the CBP3 family.</text>
</comment>
<evidence type="ECO:0000313" key="5">
    <source>
        <dbReference type="Proteomes" id="UP000076580"/>
    </source>
</evidence>
<dbReference type="AlphaFoldDB" id="A0A151GSZ1"/>
<gene>
    <name evidence="4" type="ORF">DCS_01257</name>
</gene>
<dbReference type="Pfam" id="PF03981">
    <property type="entry name" value="Ubiq_cyt_C_chap"/>
    <property type="match status" value="1"/>
</dbReference>
<dbReference type="GeneID" id="63713900"/>
<protein>
    <submittedName>
        <fullName evidence="4">CBP3-like protein</fullName>
    </submittedName>
</protein>
<dbReference type="Proteomes" id="UP000076580">
    <property type="component" value="Chromosome 01"/>
</dbReference>
<dbReference type="RefSeq" id="XP_040659474.1">
    <property type="nucleotide sequence ID" value="XM_040798591.1"/>
</dbReference>
<accession>A0A151GSZ1</accession>
<dbReference type="PANTHER" id="PTHR12184">
    <property type="entry name" value="UBIQUINOL-CYTOCHROME C REDUCTASE COMPLEX ASSEMBLY FACTOR 1 FAMILY MEMBER"/>
    <property type="match status" value="1"/>
</dbReference>
<sequence>MNTCEGCRLQARVLIRAATRRPGLARIAATIKTVTKVASQPSTRSTMPSARSFSSTERRRILGMGKLAESYRVLGTSERLYKACSKSADYKISDEQRKNDEVERLEDGEELGTPVDGDNVWHNGHASSAAFKLQPSFSTWSHVTMLHLYLVNARVRMLDADTYRNWQQQLIDHFFFECEKKMHLDHGITSSALRQRYLKDIFIQWRGLLLAYDEGLIKGDAILASAIWRNLFKGSPDADPRALLAIVGWMRASLAALEVTSDATFPQRVVDILARPVDVFWTRLEGPLGAGPTTAEPVAEPVAETQGTNTAQRPAAAI</sequence>
<comment type="caution">
    <text evidence="4">The sequence shown here is derived from an EMBL/GenBank/DDBJ whole genome shotgun (WGS) entry which is preliminary data.</text>
</comment>
<reference evidence="4 5" key="1">
    <citation type="journal article" date="2016" name="Sci. Rep.">
        <title>Insights into Adaptations to a Near-Obligate Nematode Endoparasitic Lifestyle from the Finished Genome of Drechmeria coniospora.</title>
        <authorList>
            <person name="Zhang L."/>
            <person name="Zhou Z."/>
            <person name="Guo Q."/>
            <person name="Fokkens L."/>
            <person name="Miskei M."/>
            <person name="Pocsi I."/>
            <person name="Zhang W."/>
            <person name="Chen M."/>
            <person name="Wang L."/>
            <person name="Sun Y."/>
            <person name="Donzelli B.G."/>
            <person name="Gibson D.M."/>
            <person name="Nelson D.R."/>
            <person name="Luo J.G."/>
            <person name="Rep M."/>
            <person name="Liu H."/>
            <person name="Yang S."/>
            <person name="Wang J."/>
            <person name="Krasnoff S.B."/>
            <person name="Xu Y."/>
            <person name="Molnar I."/>
            <person name="Lin M."/>
        </authorList>
    </citation>
    <scope>NUCLEOTIDE SEQUENCE [LARGE SCALE GENOMIC DNA]</scope>
    <source>
        <strain evidence="4 5">ARSEF 6962</strain>
    </source>
</reference>